<sequence>MANVSSPLVSEPLAAELLELHIQHELKALTPEGLLCWLKDETAPILESLSTLPLNQLLNEEQLNQIIHDQVVSHPIPGAIAEIAGDAATFLFKSDSHLDSRLKDIMTAKQFQGFVSKLMELESQRHELIHQVIDLPVYRSLISNVVYKAITRYLYEDNMLSKHVPGVSSMLKMSRNVMNKTVPKISGAMEDSVKKYISNNLSLFQQESKTYLIESLSGEDLESSIMDFWDDIENKTLRELQQGMDSLDLSEFVVLGYEFWLEFRESEYFAHCYQSVVHFLYQRYGDEPLATLFEDLEITEATVIERVQQLAPQVLTSLRSNGLLEALLRRRLSAFYESDAVQQTLAEPMFAD</sequence>
<dbReference type="RefSeq" id="WP_284382811.1">
    <property type="nucleotide sequence ID" value="NZ_BSNM01000016.1"/>
</dbReference>
<reference evidence="1" key="2">
    <citation type="submission" date="2023-01" db="EMBL/GenBank/DDBJ databases">
        <title>Draft genome sequence of Litoribrevibacter albus strain NBRC 110071.</title>
        <authorList>
            <person name="Sun Q."/>
            <person name="Mori K."/>
        </authorList>
    </citation>
    <scope>NUCLEOTIDE SEQUENCE</scope>
    <source>
        <strain evidence="1">NBRC 110071</strain>
    </source>
</reference>
<accession>A0AA37W8P1</accession>
<evidence type="ECO:0000313" key="2">
    <source>
        <dbReference type="Proteomes" id="UP001161389"/>
    </source>
</evidence>
<evidence type="ECO:0000313" key="1">
    <source>
        <dbReference type="EMBL" id="GLQ32713.1"/>
    </source>
</evidence>
<protein>
    <submittedName>
        <fullName evidence="1">Uncharacterized protein</fullName>
    </submittedName>
</protein>
<reference evidence="1" key="1">
    <citation type="journal article" date="2014" name="Int. J. Syst. Evol. Microbiol.">
        <title>Complete genome sequence of Corynebacterium casei LMG S-19264T (=DSM 44701T), isolated from a smear-ripened cheese.</title>
        <authorList>
            <consortium name="US DOE Joint Genome Institute (JGI-PGF)"/>
            <person name="Walter F."/>
            <person name="Albersmeier A."/>
            <person name="Kalinowski J."/>
            <person name="Ruckert C."/>
        </authorList>
    </citation>
    <scope>NUCLEOTIDE SEQUENCE</scope>
    <source>
        <strain evidence="1">NBRC 110071</strain>
    </source>
</reference>
<name>A0AA37W8P1_9GAMM</name>
<keyword evidence="2" id="KW-1185">Reference proteome</keyword>
<dbReference type="Proteomes" id="UP001161389">
    <property type="component" value="Unassembled WGS sequence"/>
</dbReference>
<dbReference type="EMBL" id="BSNM01000016">
    <property type="protein sequence ID" value="GLQ32713.1"/>
    <property type="molecule type" value="Genomic_DNA"/>
</dbReference>
<organism evidence="1 2">
    <name type="scientific">Litoribrevibacter albus</name>
    <dbReference type="NCBI Taxonomy" id="1473156"/>
    <lineage>
        <taxon>Bacteria</taxon>
        <taxon>Pseudomonadati</taxon>
        <taxon>Pseudomonadota</taxon>
        <taxon>Gammaproteobacteria</taxon>
        <taxon>Oceanospirillales</taxon>
        <taxon>Oceanospirillaceae</taxon>
        <taxon>Litoribrevibacter</taxon>
    </lineage>
</organism>
<dbReference type="AlphaFoldDB" id="A0AA37W8P1"/>
<gene>
    <name evidence="1" type="ORF">GCM10007876_31920</name>
</gene>
<comment type="caution">
    <text evidence="1">The sequence shown here is derived from an EMBL/GenBank/DDBJ whole genome shotgun (WGS) entry which is preliminary data.</text>
</comment>
<proteinExistence type="predicted"/>